<keyword evidence="1 4" id="KW-0238">DNA-binding</keyword>
<dbReference type="RefSeq" id="WP_078712574.1">
    <property type="nucleotide sequence ID" value="NZ_FUWY01000007.1"/>
</dbReference>
<proteinExistence type="predicted"/>
<dbReference type="CDD" id="cd00093">
    <property type="entry name" value="HTH_XRE"/>
    <property type="match status" value="1"/>
</dbReference>
<evidence type="ECO:0000256" key="2">
    <source>
        <dbReference type="SAM" id="Phobius"/>
    </source>
</evidence>
<protein>
    <submittedName>
        <fullName evidence="4">DNA-binding transcriptional regulator, XRE-family HTH domain</fullName>
    </submittedName>
</protein>
<reference evidence="5" key="1">
    <citation type="submission" date="2017-02" db="EMBL/GenBank/DDBJ databases">
        <authorList>
            <person name="Varghese N."/>
            <person name="Submissions S."/>
        </authorList>
    </citation>
    <scope>NUCLEOTIDE SEQUENCE [LARGE SCALE GENOMIC DNA]</scope>
    <source>
        <strain evidence="5">ATCC 25662</strain>
    </source>
</reference>
<accession>A0A1T4PUV9</accession>
<feature type="transmembrane region" description="Helical" evidence="2">
    <location>
        <begin position="158"/>
        <end position="176"/>
    </location>
</feature>
<evidence type="ECO:0000256" key="1">
    <source>
        <dbReference type="ARBA" id="ARBA00023125"/>
    </source>
</evidence>
<feature type="transmembrane region" description="Helical" evidence="2">
    <location>
        <begin position="182"/>
        <end position="198"/>
    </location>
</feature>
<dbReference type="GO" id="GO:0003677">
    <property type="term" value="F:DNA binding"/>
    <property type="evidence" value="ECO:0007669"/>
    <property type="project" value="UniProtKB-KW"/>
</dbReference>
<dbReference type="SUPFAM" id="SSF47413">
    <property type="entry name" value="lambda repressor-like DNA-binding domains"/>
    <property type="match status" value="1"/>
</dbReference>
<keyword evidence="2" id="KW-1133">Transmembrane helix</keyword>
<keyword evidence="2" id="KW-0812">Transmembrane</keyword>
<name>A0A1T4PUV9_9FIRM</name>
<dbReference type="AlphaFoldDB" id="A0A1T4PUV9"/>
<evidence type="ECO:0000259" key="3">
    <source>
        <dbReference type="PROSITE" id="PS50943"/>
    </source>
</evidence>
<dbReference type="PANTHER" id="PTHR46558">
    <property type="entry name" value="TRACRIPTIONAL REGULATORY PROTEIN-RELATED-RELATED"/>
    <property type="match status" value="1"/>
</dbReference>
<dbReference type="PANTHER" id="PTHR46558:SF11">
    <property type="entry name" value="HTH-TYPE TRANSCRIPTIONAL REGULATOR XRE"/>
    <property type="match status" value="1"/>
</dbReference>
<dbReference type="STRING" id="118967.SAMN02745191_2179"/>
<organism evidence="4 5">
    <name type="scientific">Anaerorhabdus furcosa</name>
    <dbReference type="NCBI Taxonomy" id="118967"/>
    <lineage>
        <taxon>Bacteria</taxon>
        <taxon>Bacillati</taxon>
        <taxon>Bacillota</taxon>
        <taxon>Erysipelotrichia</taxon>
        <taxon>Erysipelotrichales</taxon>
        <taxon>Erysipelotrichaceae</taxon>
        <taxon>Anaerorhabdus</taxon>
    </lineage>
</organism>
<dbReference type="OrthoDB" id="7865033at2"/>
<gene>
    <name evidence="4" type="ORF">SAMN02745191_2179</name>
</gene>
<keyword evidence="5" id="KW-1185">Reference proteome</keyword>
<dbReference type="EMBL" id="FUWY01000007">
    <property type="protein sequence ID" value="SJZ95323.1"/>
    <property type="molecule type" value="Genomic_DNA"/>
</dbReference>
<feature type="transmembrane region" description="Helical" evidence="2">
    <location>
        <begin position="125"/>
        <end position="146"/>
    </location>
</feature>
<dbReference type="Proteomes" id="UP000243297">
    <property type="component" value="Unassembled WGS sequence"/>
</dbReference>
<evidence type="ECO:0000313" key="5">
    <source>
        <dbReference type="Proteomes" id="UP000243297"/>
    </source>
</evidence>
<dbReference type="Pfam" id="PF01381">
    <property type="entry name" value="HTH_3"/>
    <property type="match status" value="1"/>
</dbReference>
<sequence length="200" mass="22961">MEFQYKLQELRKQKGLTQEELSEVLYVSRTAISKWESGRGYPSIDSLKAISEYFSISIDELLSNKELIRFAEKDSNQKIQRQRDLVFGLLDCSIAMLYFIPIFSYRVDDFVKQVSLFSIENKPDFILISFVSIITLTVLCGITILAMQSSTNEVWNKIKLNLSLVLSIISVVVFLATLQSYPTFYTFVLLIIKGALLIKQ</sequence>
<dbReference type="InterPro" id="IPR001387">
    <property type="entry name" value="Cro/C1-type_HTH"/>
</dbReference>
<feature type="domain" description="HTH cro/C1-type" evidence="3">
    <location>
        <begin position="7"/>
        <end position="61"/>
    </location>
</feature>
<keyword evidence="2" id="KW-0472">Membrane</keyword>
<dbReference type="Gene3D" id="1.10.260.40">
    <property type="entry name" value="lambda repressor-like DNA-binding domains"/>
    <property type="match status" value="1"/>
</dbReference>
<dbReference type="PROSITE" id="PS50943">
    <property type="entry name" value="HTH_CROC1"/>
    <property type="match status" value="1"/>
</dbReference>
<evidence type="ECO:0000313" key="4">
    <source>
        <dbReference type="EMBL" id="SJZ95323.1"/>
    </source>
</evidence>
<dbReference type="SMART" id="SM00530">
    <property type="entry name" value="HTH_XRE"/>
    <property type="match status" value="1"/>
</dbReference>
<feature type="transmembrane region" description="Helical" evidence="2">
    <location>
        <begin position="85"/>
        <end position="105"/>
    </location>
</feature>
<dbReference type="InterPro" id="IPR010982">
    <property type="entry name" value="Lambda_DNA-bd_dom_sf"/>
</dbReference>